<evidence type="ECO:0000313" key="1">
    <source>
        <dbReference type="EMBL" id="VEL36336.1"/>
    </source>
</evidence>
<proteinExistence type="predicted"/>
<comment type="caution">
    <text evidence="1">The sequence shown here is derived from an EMBL/GenBank/DDBJ whole genome shotgun (WGS) entry which is preliminary data.</text>
</comment>
<dbReference type="Proteomes" id="UP000784294">
    <property type="component" value="Unassembled WGS sequence"/>
</dbReference>
<protein>
    <submittedName>
        <fullName evidence="1">Uncharacterized protein</fullName>
    </submittedName>
</protein>
<sequence length="146" mass="16148">MWSHRKPKERCRVGKTFELFGEVLGLPSCDLDETVSQGHPCTIQQSSLRSNAHSVSDESTSQILSNQLSLRNGDLGIASPMLVYVEPDVYQMIVPSDPLTCCEVESLETLVTVDLVGDPKIRFLQAWRLCSLLAVVSVEMRKSPAV</sequence>
<keyword evidence="2" id="KW-1185">Reference proteome</keyword>
<name>A0A3S5AGB1_9PLAT</name>
<reference evidence="1" key="1">
    <citation type="submission" date="2018-11" db="EMBL/GenBank/DDBJ databases">
        <authorList>
            <consortium name="Pathogen Informatics"/>
        </authorList>
    </citation>
    <scope>NUCLEOTIDE SEQUENCE</scope>
</reference>
<evidence type="ECO:0000313" key="2">
    <source>
        <dbReference type="Proteomes" id="UP000784294"/>
    </source>
</evidence>
<gene>
    <name evidence="1" type="ORF">PXEA_LOCUS29776</name>
</gene>
<organism evidence="1 2">
    <name type="scientific">Protopolystoma xenopodis</name>
    <dbReference type="NCBI Taxonomy" id="117903"/>
    <lineage>
        <taxon>Eukaryota</taxon>
        <taxon>Metazoa</taxon>
        <taxon>Spiralia</taxon>
        <taxon>Lophotrochozoa</taxon>
        <taxon>Platyhelminthes</taxon>
        <taxon>Monogenea</taxon>
        <taxon>Polyopisthocotylea</taxon>
        <taxon>Polystomatidea</taxon>
        <taxon>Polystomatidae</taxon>
        <taxon>Protopolystoma</taxon>
    </lineage>
</organism>
<dbReference type="EMBL" id="CAAALY010251980">
    <property type="protein sequence ID" value="VEL36336.1"/>
    <property type="molecule type" value="Genomic_DNA"/>
</dbReference>
<dbReference type="AlphaFoldDB" id="A0A3S5AGB1"/>
<accession>A0A3S5AGB1</accession>